<dbReference type="AlphaFoldDB" id="A0AA88HHB4"/>
<name>A0AA88HHB4_ARTSF</name>
<gene>
    <name evidence="9" type="ORF">QYM36_015865</name>
</gene>
<feature type="transmembrane region" description="Helical" evidence="6">
    <location>
        <begin position="517"/>
        <end position="538"/>
    </location>
</feature>
<feature type="transmembrane region" description="Helical" evidence="6">
    <location>
        <begin position="347"/>
        <end position="368"/>
    </location>
</feature>
<evidence type="ECO:0000313" key="10">
    <source>
        <dbReference type="Proteomes" id="UP001187531"/>
    </source>
</evidence>
<dbReference type="InterPro" id="IPR017981">
    <property type="entry name" value="GPCR_2-like_7TM"/>
</dbReference>
<evidence type="ECO:0000256" key="3">
    <source>
        <dbReference type="ARBA" id="ARBA00022989"/>
    </source>
</evidence>
<dbReference type="PANTHER" id="PTHR46953:SF1">
    <property type="entry name" value="G-PROTEIN COUPLED RECEPTOR MTH-LIKE 1-RELATED"/>
    <property type="match status" value="1"/>
</dbReference>
<feature type="compositionally biased region" description="Polar residues" evidence="5">
    <location>
        <begin position="579"/>
        <end position="592"/>
    </location>
</feature>
<organism evidence="9 10">
    <name type="scientific">Artemia franciscana</name>
    <name type="common">Brine shrimp</name>
    <name type="synonym">Artemia sanfranciscana</name>
    <dbReference type="NCBI Taxonomy" id="6661"/>
    <lineage>
        <taxon>Eukaryota</taxon>
        <taxon>Metazoa</taxon>
        <taxon>Ecdysozoa</taxon>
        <taxon>Arthropoda</taxon>
        <taxon>Crustacea</taxon>
        <taxon>Branchiopoda</taxon>
        <taxon>Anostraca</taxon>
        <taxon>Artemiidae</taxon>
        <taxon>Artemia</taxon>
    </lineage>
</organism>
<dbReference type="GO" id="GO:0004930">
    <property type="term" value="F:G protein-coupled receptor activity"/>
    <property type="evidence" value="ECO:0007669"/>
    <property type="project" value="InterPro"/>
</dbReference>
<feature type="domain" description="G-protein coupled receptors family 2 profile 2" evidence="8">
    <location>
        <begin position="284"/>
        <end position="541"/>
    </location>
</feature>
<keyword evidence="7" id="KW-0732">Signal</keyword>
<dbReference type="GO" id="GO:0016020">
    <property type="term" value="C:membrane"/>
    <property type="evidence" value="ECO:0007669"/>
    <property type="project" value="UniProtKB-SubCell"/>
</dbReference>
<keyword evidence="4 6" id="KW-0472">Membrane</keyword>
<evidence type="ECO:0000256" key="5">
    <source>
        <dbReference type="SAM" id="MobiDB-lite"/>
    </source>
</evidence>
<dbReference type="PANTHER" id="PTHR46953">
    <property type="entry name" value="G-PROTEIN COUPLED RECEPTOR MTH-LIKE 1-RELATED"/>
    <property type="match status" value="1"/>
</dbReference>
<feature type="transmembrane region" description="Helical" evidence="6">
    <location>
        <begin position="492"/>
        <end position="511"/>
    </location>
</feature>
<dbReference type="CDD" id="cd15039">
    <property type="entry name" value="7tmB3_Methuselah-like"/>
    <property type="match status" value="1"/>
</dbReference>
<evidence type="ECO:0000256" key="6">
    <source>
        <dbReference type="SAM" id="Phobius"/>
    </source>
</evidence>
<evidence type="ECO:0000256" key="2">
    <source>
        <dbReference type="ARBA" id="ARBA00022692"/>
    </source>
</evidence>
<evidence type="ECO:0000313" key="9">
    <source>
        <dbReference type="EMBL" id="KAK2705616.1"/>
    </source>
</evidence>
<feature type="transmembrane region" description="Helical" evidence="6">
    <location>
        <begin position="389"/>
        <end position="414"/>
    </location>
</feature>
<dbReference type="Pfam" id="PF00002">
    <property type="entry name" value="7tm_2"/>
    <property type="match status" value="1"/>
</dbReference>
<feature type="chain" id="PRO_5041706103" description="G-protein coupled receptors family 2 profile 2 domain-containing protein" evidence="7">
    <location>
        <begin position="20"/>
        <end position="601"/>
    </location>
</feature>
<dbReference type="InterPro" id="IPR052808">
    <property type="entry name" value="GPCR_Mth-like"/>
</dbReference>
<dbReference type="EMBL" id="JAVRJZ010000020">
    <property type="protein sequence ID" value="KAK2705616.1"/>
    <property type="molecule type" value="Genomic_DNA"/>
</dbReference>
<dbReference type="PROSITE" id="PS50261">
    <property type="entry name" value="G_PROTEIN_RECEP_F2_4"/>
    <property type="match status" value="1"/>
</dbReference>
<feature type="signal peptide" evidence="7">
    <location>
        <begin position="1"/>
        <end position="19"/>
    </location>
</feature>
<evidence type="ECO:0000256" key="1">
    <source>
        <dbReference type="ARBA" id="ARBA00004141"/>
    </source>
</evidence>
<evidence type="ECO:0000256" key="7">
    <source>
        <dbReference type="SAM" id="SignalP"/>
    </source>
</evidence>
<evidence type="ECO:0000259" key="8">
    <source>
        <dbReference type="PROSITE" id="PS50261"/>
    </source>
</evidence>
<accession>A0AA88HHB4</accession>
<feature type="transmembrane region" description="Helical" evidence="6">
    <location>
        <begin position="443"/>
        <end position="471"/>
    </location>
</feature>
<comment type="caution">
    <text evidence="9">The sequence shown here is derived from an EMBL/GenBank/DDBJ whole genome shotgun (WGS) entry which is preliminary data.</text>
</comment>
<feature type="transmembrane region" description="Helical" evidence="6">
    <location>
        <begin position="290"/>
        <end position="309"/>
    </location>
</feature>
<keyword evidence="10" id="KW-1185">Reference proteome</keyword>
<dbReference type="InterPro" id="IPR000832">
    <property type="entry name" value="GPCR_2_secretin-like"/>
</dbReference>
<keyword evidence="2 6" id="KW-0812">Transmembrane</keyword>
<dbReference type="PRINTS" id="PR00249">
    <property type="entry name" value="GPCRSECRETIN"/>
</dbReference>
<proteinExistence type="predicted"/>
<protein>
    <recommendedName>
        <fullName evidence="8">G-protein coupled receptors family 2 profile 2 domain-containing protein</fullName>
    </recommendedName>
</protein>
<keyword evidence="3 6" id="KW-1133">Transmembrane helix</keyword>
<dbReference type="GO" id="GO:0007166">
    <property type="term" value="P:cell surface receptor signaling pathway"/>
    <property type="evidence" value="ECO:0007669"/>
    <property type="project" value="InterPro"/>
</dbReference>
<evidence type="ECO:0000256" key="4">
    <source>
        <dbReference type="ARBA" id="ARBA00023136"/>
    </source>
</evidence>
<dbReference type="Proteomes" id="UP001187531">
    <property type="component" value="Unassembled WGS sequence"/>
</dbReference>
<reference evidence="9" key="1">
    <citation type="submission" date="2023-07" db="EMBL/GenBank/DDBJ databases">
        <title>Chromosome-level genome assembly of Artemia franciscana.</title>
        <authorList>
            <person name="Jo E."/>
        </authorList>
    </citation>
    <scope>NUCLEOTIDE SEQUENCE</scope>
    <source>
        <tissue evidence="9">Whole body</tissue>
    </source>
</reference>
<feature type="transmembrane region" description="Helical" evidence="6">
    <location>
        <begin position="321"/>
        <end position="341"/>
    </location>
</feature>
<feature type="region of interest" description="Disordered" evidence="5">
    <location>
        <begin position="575"/>
        <end position="601"/>
    </location>
</feature>
<comment type="subcellular location">
    <subcellularLocation>
        <location evidence="1">Membrane</location>
        <topology evidence="1">Multi-pass membrane protein</topology>
    </subcellularLocation>
</comment>
<dbReference type="Gene3D" id="1.20.1070.10">
    <property type="entry name" value="Rhodopsin 7-helix transmembrane proteins"/>
    <property type="match status" value="1"/>
</dbReference>
<sequence length="601" mass="68657">MREYLKLLIICTCFIHIAAVKKCCEDNEYFNTVDRKCEGLANKAVNFSVIAEEFQTKFGVASGICLDLTQSGIFVLKSNESPKLFVNESFCFDTTEMSTEYCYENEDQLILKNFKTHPDNHSFCEETMIVTPSWNIRILNGSATKEKYNIRSCTNLGKSPMPMGKNVTFFKKCCKENDIFNDQYQCTKAKANLYPLFLDSEGNEITDSSFTVLSTPRKLLDCKSLEIVDYDLFEQPSFGIIPGGKLSVFPYEVHSTYCVEALVSKNQTYMVGLICGADVHDEIEVTLFPWFYMIALPFVLATLVVHLLLPELQNLQGQIVMSHVTSLFLLFLLLTLNRFFSPWTPDLCVTIGILLHFFYLSSYSWLTVKGLHLTTLWSLNWRVSPFNNYATVSILGWGLPGIIVIFAILAQYLFMTDGIPARPGYGVATCFLNRYGPGRPLLWYLYFPIGIMLTIITVTFLTIMTLTWVSGLTAKRLAPTNGDLLKTRLMNVVRISIVMGLTWIADFISFLDGSTSLMWVVVDILNILTSIYFFYFYVCKKRVAQFLYKRYPRFFPYLSGFGARANQLQCNTDHRKLSSHSNTSNLERSSPTNERRDFEDK</sequence>